<evidence type="ECO:0000256" key="3">
    <source>
        <dbReference type="ARBA" id="ARBA00022692"/>
    </source>
</evidence>
<evidence type="ECO:0000256" key="2">
    <source>
        <dbReference type="ARBA" id="ARBA00009324"/>
    </source>
</evidence>
<evidence type="ECO:0000259" key="7">
    <source>
        <dbReference type="Pfam" id="PF04116"/>
    </source>
</evidence>
<keyword evidence="4 6" id="KW-1133">Transmembrane helix</keyword>
<dbReference type="Proteomes" id="UP001314263">
    <property type="component" value="Unassembled WGS sequence"/>
</dbReference>
<feature type="domain" description="Fatty acid hydroxylase" evidence="7">
    <location>
        <begin position="105"/>
        <end position="249"/>
    </location>
</feature>
<dbReference type="InterPro" id="IPR050307">
    <property type="entry name" value="Sterol_Desaturase_Related"/>
</dbReference>
<keyword evidence="9" id="KW-1185">Reference proteome</keyword>
<dbReference type="GO" id="GO:0016491">
    <property type="term" value="F:oxidoreductase activity"/>
    <property type="evidence" value="ECO:0007669"/>
    <property type="project" value="InterPro"/>
</dbReference>
<feature type="transmembrane region" description="Helical" evidence="6">
    <location>
        <begin position="91"/>
        <end position="113"/>
    </location>
</feature>
<dbReference type="PANTHER" id="PTHR11863">
    <property type="entry name" value="STEROL DESATURASE"/>
    <property type="match status" value="1"/>
</dbReference>
<dbReference type="GO" id="GO:0005506">
    <property type="term" value="F:iron ion binding"/>
    <property type="evidence" value="ECO:0007669"/>
    <property type="project" value="InterPro"/>
</dbReference>
<name>A0AAV1HSB0_9CHLO</name>
<evidence type="ECO:0000256" key="4">
    <source>
        <dbReference type="ARBA" id="ARBA00022989"/>
    </source>
</evidence>
<dbReference type="AlphaFoldDB" id="A0AAV1HSB0"/>
<evidence type="ECO:0000313" key="9">
    <source>
        <dbReference type="Proteomes" id="UP001314263"/>
    </source>
</evidence>
<comment type="similarity">
    <text evidence="2">Belongs to the sterol desaturase family.</text>
</comment>
<feature type="transmembrane region" description="Helical" evidence="6">
    <location>
        <begin position="6"/>
        <end position="31"/>
    </location>
</feature>
<dbReference type="InterPro" id="IPR006694">
    <property type="entry name" value="Fatty_acid_hydroxylase"/>
</dbReference>
<proteinExistence type="inferred from homology"/>
<organism evidence="8 9">
    <name type="scientific">Coccomyxa viridis</name>
    <dbReference type="NCBI Taxonomy" id="1274662"/>
    <lineage>
        <taxon>Eukaryota</taxon>
        <taxon>Viridiplantae</taxon>
        <taxon>Chlorophyta</taxon>
        <taxon>core chlorophytes</taxon>
        <taxon>Trebouxiophyceae</taxon>
        <taxon>Trebouxiophyceae incertae sedis</taxon>
        <taxon>Coccomyxaceae</taxon>
        <taxon>Coccomyxa</taxon>
    </lineage>
</organism>
<keyword evidence="5 6" id="KW-0472">Membrane</keyword>
<evidence type="ECO:0000256" key="6">
    <source>
        <dbReference type="SAM" id="Phobius"/>
    </source>
</evidence>
<gene>
    <name evidence="8" type="ORF">CVIRNUC_001128</name>
</gene>
<accession>A0AAV1HSB0</accession>
<sequence>MLALYGAGFFVALQQICVVYYVACIFIHWVIPRALPVQNIQVQSRQPGQVRREALASLGPIAVKAAVLTIVEKLHDKGIGMLYAGWPTDGAQVAYIIATIMALDYLHDCWFYWTHRWLHSRLLYKRIHAQHHMSNVPTAFTGYSFHVIEAAIVFANEILVCFLFPIHIGVHRVYHLFTTVIHNGGHAGYEMAPFIPSLEAVIVALLRSVHPAAKLSGALNTVQHHDLHHRFPTRHFSLYFTHWDRWCGTEHPAYCEQVKRNRQQRRHAQKGGGSAGVVEEDVHAPEGCAAPRIVPCKSSLCAQQ</sequence>
<evidence type="ECO:0000313" key="8">
    <source>
        <dbReference type="EMBL" id="CAK0739036.1"/>
    </source>
</evidence>
<keyword evidence="3 6" id="KW-0812">Transmembrane</keyword>
<dbReference type="Pfam" id="PF04116">
    <property type="entry name" value="FA_hydroxylase"/>
    <property type="match status" value="1"/>
</dbReference>
<protein>
    <recommendedName>
        <fullName evidence="7">Fatty acid hydroxylase domain-containing protein</fullName>
    </recommendedName>
</protein>
<evidence type="ECO:0000256" key="5">
    <source>
        <dbReference type="ARBA" id="ARBA00023136"/>
    </source>
</evidence>
<feature type="transmembrane region" description="Helical" evidence="6">
    <location>
        <begin position="52"/>
        <end position="71"/>
    </location>
</feature>
<dbReference type="GO" id="GO:0016020">
    <property type="term" value="C:membrane"/>
    <property type="evidence" value="ECO:0007669"/>
    <property type="project" value="UniProtKB-SubCell"/>
</dbReference>
<evidence type="ECO:0000256" key="1">
    <source>
        <dbReference type="ARBA" id="ARBA00004370"/>
    </source>
</evidence>
<dbReference type="GO" id="GO:0008610">
    <property type="term" value="P:lipid biosynthetic process"/>
    <property type="evidence" value="ECO:0007669"/>
    <property type="project" value="InterPro"/>
</dbReference>
<comment type="caution">
    <text evidence="8">The sequence shown here is derived from an EMBL/GenBank/DDBJ whole genome shotgun (WGS) entry which is preliminary data.</text>
</comment>
<dbReference type="EMBL" id="CAUYUE010000002">
    <property type="protein sequence ID" value="CAK0739036.1"/>
    <property type="molecule type" value="Genomic_DNA"/>
</dbReference>
<reference evidence="8 9" key="1">
    <citation type="submission" date="2023-10" db="EMBL/GenBank/DDBJ databases">
        <authorList>
            <person name="Maclean D."/>
            <person name="Macfadyen A."/>
        </authorList>
    </citation>
    <scope>NUCLEOTIDE SEQUENCE [LARGE SCALE GENOMIC DNA]</scope>
</reference>
<comment type="subcellular location">
    <subcellularLocation>
        <location evidence="1">Membrane</location>
    </subcellularLocation>
</comment>